<name>A0A238BRL2_9BILA</name>
<dbReference type="SUPFAM" id="SSF52540">
    <property type="entry name" value="P-loop containing nucleoside triphosphate hydrolases"/>
    <property type="match status" value="1"/>
</dbReference>
<dbReference type="CDD" id="cd23767">
    <property type="entry name" value="IQCD"/>
    <property type="match status" value="2"/>
</dbReference>
<dbReference type="Gene3D" id="1.20.5.190">
    <property type="match status" value="2"/>
</dbReference>
<dbReference type="InterPro" id="IPR000048">
    <property type="entry name" value="IQ_motif_EF-hand-BS"/>
</dbReference>
<dbReference type="PROSITE" id="PS50096">
    <property type="entry name" value="IQ"/>
    <property type="match status" value="3"/>
</dbReference>
<dbReference type="PANTHER" id="PTHR10699:SF11">
    <property type="entry name" value="IGLOO, ISOFORM A"/>
    <property type="match status" value="1"/>
</dbReference>
<reference evidence="2 3" key="1">
    <citation type="submission" date="2015-12" db="EMBL/GenBank/DDBJ databases">
        <title>Draft genome of the nematode, Onchocerca flexuosa.</title>
        <authorList>
            <person name="Mitreva M."/>
        </authorList>
    </citation>
    <scope>NUCLEOTIDE SEQUENCE [LARGE SCALE GENOMIC DNA]</scope>
    <source>
        <strain evidence="2">Red Deer</strain>
    </source>
</reference>
<sequence>MAESSNENHKVPTGLRPLLEALVRETLRIQPTDLISFSMLFFNILQKHRKQNNAEDVLKDPALYEFFKNDLRKQYHEKENEMTERSSRPLDKAATKIQAAYRGHIVRANPEKYGLSKKEIDIVCPSIKCSNSQNAGKDLNHILQIILPRCHSINAAGSAAERDAVEDRAATRIQAEIRGFLARRHLQQIKKEGNEAAKKIQAHIRGYLTRKHLDEVGIPHKHSAVTHLHNGLQEVGQIFNHFGRLEFLKLSKFHNAILEARLPLDAFEMFHIK</sequence>
<dbReference type="InterPro" id="IPR047579">
    <property type="entry name" value="DD_CABYR_SP17"/>
</dbReference>
<proteinExistence type="predicted"/>
<evidence type="ECO:0000313" key="3">
    <source>
        <dbReference type="Proteomes" id="UP000242913"/>
    </source>
</evidence>
<keyword evidence="3" id="KW-1185">Reference proteome</keyword>
<dbReference type="OrthoDB" id="252964at2759"/>
<dbReference type="PANTHER" id="PTHR10699">
    <property type="entry name" value="NEUROMODULIN"/>
    <property type="match status" value="1"/>
</dbReference>
<dbReference type="SUPFAM" id="SSF47391">
    <property type="entry name" value="Dimerization-anchoring domain of cAMP-dependent PK regulatory subunit"/>
    <property type="match status" value="1"/>
</dbReference>
<dbReference type="InterPro" id="IPR027417">
    <property type="entry name" value="P-loop_NTPase"/>
</dbReference>
<protein>
    <recommendedName>
        <fullName evidence="1">RIIa domain-containing protein</fullName>
    </recommendedName>
</protein>
<dbReference type="EMBL" id="KZ270035">
    <property type="protein sequence ID" value="OZC07310.1"/>
    <property type="molecule type" value="Genomic_DNA"/>
</dbReference>
<evidence type="ECO:0000259" key="1">
    <source>
        <dbReference type="SMART" id="SM00394"/>
    </source>
</evidence>
<organism evidence="2 3">
    <name type="scientific">Onchocerca flexuosa</name>
    <dbReference type="NCBI Taxonomy" id="387005"/>
    <lineage>
        <taxon>Eukaryota</taxon>
        <taxon>Metazoa</taxon>
        <taxon>Ecdysozoa</taxon>
        <taxon>Nematoda</taxon>
        <taxon>Chromadorea</taxon>
        <taxon>Rhabditida</taxon>
        <taxon>Spirurina</taxon>
        <taxon>Spiruromorpha</taxon>
        <taxon>Filarioidea</taxon>
        <taxon>Onchocercidae</taxon>
        <taxon>Onchocerca</taxon>
    </lineage>
</organism>
<dbReference type="CDD" id="cd12100">
    <property type="entry name" value="DD_CABYR_SP17"/>
    <property type="match status" value="1"/>
</dbReference>
<dbReference type="SMART" id="SM00015">
    <property type="entry name" value="IQ"/>
    <property type="match status" value="3"/>
</dbReference>
<accession>A0A238BRL2</accession>
<dbReference type="Gene3D" id="1.20.890.10">
    <property type="entry name" value="cAMP-dependent protein kinase regulatory subunit, dimerization-anchoring domain"/>
    <property type="match status" value="1"/>
</dbReference>
<dbReference type="InterPro" id="IPR003117">
    <property type="entry name" value="cAMP_dep_PK_reg_su_I/II_a/b"/>
</dbReference>
<feature type="domain" description="RIIa" evidence="1">
    <location>
        <begin position="13"/>
        <end position="50"/>
    </location>
</feature>
<dbReference type="Proteomes" id="UP000242913">
    <property type="component" value="Unassembled WGS sequence"/>
</dbReference>
<dbReference type="SMART" id="SM00394">
    <property type="entry name" value="RIIa"/>
    <property type="match status" value="1"/>
</dbReference>
<evidence type="ECO:0000313" key="2">
    <source>
        <dbReference type="EMBL" id="OZC07310.1"/>
    </source>
</evidence>
<dbReference type="AlphaFoldDB" id="A0A238BRL2"/>
<dbReference type="GO" id="GO:0005516">
    <property type="term" value="F:calmodulin binding"/>
    <property type="evidence" value="ECO:0007669"/>
    <property type="project" value="TreeGrafter"/>
</dbReference>
<gene>
    <name evidence="2" type="ORF">X798_05676</name>
</gene>
<dbReference type="FunFam" id="1.20.5.190:FF:000055">
    <property type="entry name" value="Putative microtubule-associated protein futsch"/>
    <property type="match status" value="1"/>
</dbReference>
<dbReference type="Pfam" id="PF00612">
    <property type="entry name" value="IQ"/>
    <property type="match status" value="3"/>
</dbReference>